<keyword evidence="5" id="KW-1185">Reference proteome</keyword>
<evidence type="ECO:0000256" key="1">
    <source>
        <dbReference type="ARBA" id="ARBA00005046"/>
    </source>
</evidence>
<dbReference type="InterPro" id="IPR036425">
    <property type="entry name" value="MoaB/Mog-like_dom_sf"/>
</dbReference>
<evidence type="ECO:0000313" key="4">
    <source>
        <dbReference type="EMBL" id="SEI96738.1"/>
    </source>
</evidence>
<dbReference type="CDD" id="cd00886">
    <property type="entry name" value="MogA_MoaB"/>
    <property type="match status" value="1"/>
</dbReference>
<dbReference type="Pfam" id="PF00994">
    <property type="entry name" value="MoCF_biosynth"/>
    <property type="match status" value="1"/>
</dbReference>
<evidence type="ECO:0000259" key="3">
    <source>
        <dbReference type="SMART" id="SM00852"/>
    </source>
</evidence>
<dbReference type="InterPro" id="IPR051920">
    <property type="entry name" value="MPT_Adenylyltrnsfr/MoaC-Rel"/>
</dbReference>
<proteinExistence type="predicted"/>
<dbReference type="UniPathway" id="UPA00344"/>
<dbReference type="OrthoDB" id="9794429at2"/>
<dbReference type="AlphaFoldDB" id="A0A1H6UWV1"/>
<dbReference type="NCBIfam" id="TIGR00177">
    <property type="entry name" value="molyb_syn"/>
    <property type="match status" value="1"/>
</dbReference>
<keyword evidence="2" id="KW-0501">Molybdenum cofactor biosynthesis</keyword>
<dbReference type="STRING" id="1043493.SAMN05421637_0581"/>
<name>A0A1H6UWV1_9MICO</name>
<dbReference type="GO" id="GO:0006777">
    <property type="term" value="P:Mo-molybdopterin cofactor biosynthetic process"/>
    <property type="evidence" value="ECO:0007669"/>
    <property type="project" value="UniProtKB-KW"/>
</dbReference>
<evidence type="ECO:0000256" key="2">
    <source>
        <dbReference type="ARBA" id="ARBA00023150"/>
    </source>
</evidence>
<dbReference type="SUPFAM" id="SSF53218">
    <property type="entry name" value="Molybdenum cofactor biosynthesis proteins"/>
    <property type="match status" value="1"/>
</dbReference>
<dbReference type="PROSITE" id="PS01078">
    <property type="entry name" value="MOCF_BIOSYNTHESIS_1"/>
    <property type="match status" value="1"/>
</dbReference>
<organism evidence="4 5">
    <name type="scientific">Demequina mangrovi</name>
    <dbReference type="NCBI Taxonomy" id="1043493"/>
    <lineage>
        <taxon>Bacteria</taxon>
        <taxon>Bacillati</taxon>
        <taxon>Actinomycetota</taxon>
        <taxon>Actinomycetes</taxon>
        <taxon>Micrococcales</taxon>
        <taxon>Demequinaceae</taxon>
        <taxon>Demequina</taxon>
    </lineage>
</organism>
<dbReference type="EMBL" id="FNZI01000001">
    <property type="protein sequence ID" value="SEI96738.1"/>
    <property type="molecule type" value="Genomic_DNA"/>
</dbReference>
<sequence>MSPALDGLQVAVVTVSDRSAAGARADATGPMLADRLAAAGAAVAATVVPDEAGEIRRAIEAAVASGARAVVTTGGTGIGPRDVTPEATAPLLARSLPGIPELLRQRDAHLTSAVALSRGLAGVTDGSPAALIVNLPGSVRAVESALAVLPELIAHAVAQLDGGDH</sequence>
<protein>
    <submittedName>
        <fullName evidence="4">Molybdenum cofactor synthesis domain-containing protein</fullName>
    </submittedName>
</protein>
<feature type="domain" description="MoaB/Mog" evidence="3">
    <location>
        <begin position="11"/>
        <end position="156"/>
    </location>
</feature>
<gene>
    <name evidence="4" type="ORF">SAMN05421637_0581</name>
</gene>
<dbReference type="Gene3D" id="3.40.980.10">
    <property type="entry name" value="MoaB/Mog-like domain"/>
    <property type="match status" value="1"/>
</dbReference>
<dbReference type="eggNOG" id="COG0521">
    <property type="taxonomic scope" value="Bacteria"/>
</dbReference>
<dbReference type="InterPro" id="IPR001453">
    <property type="entry name" value="MoaB/Mog_dom"/>
</dbReference>
<dbReference type="RefSeq" id="WP_042212840.1">
    <property type="nucleotide sequence ID" value="NZ_BBLU01000002.1"/>
</dbReference>
<dbReference type="Proteomes" id="UP000183315">
    <property type="component" value="Unassembled WGS sequence"/>
</dbReference>
<comment type="pathway">
    <text evidence="1">Cofactor biosynthesis; molybdopterin biosynthesis.</text>
</comment>
<dbReference type="InterPro" id="IPR008284">
    <property type="entry name" value="MoCF_biosynth_CS"/>
</dbReference>
<dbReference type="PANTHER" id="PTHR43764:SF1">
    <property type="entry name" value="MOLYBDOPTERIN MOLYBDOTRANSFERASE"/>
    <property type="match status" value="1"/>
</dbReference>
<dbReference type="SMART" id="SM00852">
    <property type="entry name" value="MoCF_biosynth"/>
    <property type="match status" value="1"/>
</dbReference>
<dbReference type="PANTHER" id="PTHR43764">
    <property type="entry name" value="MOLYBDENUM COFACTOR BIOSYNTHESIS"/>
    <property type="match status" value="1"/>
</dbReference>
<evidence type="ECO:0000313" key="5">
    <source>
        <dbReference type="Proteomes" id="UP000183315"/>
    </source>
</evidence>
<accession>A0A1H6UWV1</accession>
<reference evidence="5" key="1">
    <citation type="submission" date="2016-10" db="EMBL/GenBank/DDBJ databases">
        <authorList>
            <person name="Varghese N."/>
        </authorList>
    </citation>
    <scope>NUCLEOTIDE SEQUENCE [LARGE SCALE GENOMIC DNA]</scope>
    <source>
        <strain evidence="5">DSM 24868</strain>
    </source>
</reference>